<dbReference type="InterPro" id="IPR018499">
    <property type="entry name" value="Tetraspanin/Peripherin"/>
</dbReference>
<evidence type="ECO:0000256" key="1">
    <source>
        <dbReference type="ARBA" id="ARBA00004141"/>
    </source>
</evidence>
<dbReference type="SUPFAM" id="SSF48652">
    <property type="entry name" value="Tetraspanin"/>
    <property type="match status" value="1"/>
</dbReference>
<accession>A0A7D9LP53</accession>
<dbReference type="Gene3D" id="1.10.1450.10">
    <property type="entry name" value="Tetraspanin"/>
    <property type="match status" value="1"/>
</dbReference>
<name>A0A7D9LP53_PARCT</name>
<dbReference type="Proteomes" id="UP001152795">
    <property type="component" value="Unassembled WGS sequence"/>
</dbReference>
<protein>
    <submittedName>
        <fullName evidence="5">CD151 antigen</fullName>
    </submittedName>
</protein>
<evidence type="ECO:0000256" key="2">
    <source>
        <dbReference type="ARBA" id="ARBA00022692"/>
    </source>
</evidence>
<keyword evidence="6" id="KW-1185">Reference proteome</keyword>
<keyword evidence="4" id="KW-0472">Membrane</keyword>
<feature type="non-terminal residue" evidence="5">
    <location>
        <position position="95"/>
    </location>
</feature>
<organism evidence="5 6">
    <name type="scientific">Paramuricea clavata</name>
    <name type="common">Red gorgonian</name>
    <name type="synonym">Violescent sea-whip</name>
    <dbReference type="NCBI Taxonomy" id="317549"/>
    <lineage>
        <taxon>Eukaryota</taxon>
        <taxon>Metazoa</taxon>
        <taxon>Cnidaria</taxon>
        <taxon>Anthozoa</taxon>
        <taxon>Octocorallia</taxon>
        <taxon>Malacalcyonacea</taxon>
        <taxon>Plexauridae</taxon>
        <taxon>Paramuricea</taxon>
    </lineage>
</organism>
<evidence type="ECO:0000256" key="4">
    <source>
        <dbReference type="ARBA" id="ARBA00023136"/>
    </source>
</evidence>
<dbReference type="Pfam" id="PF00335">
    <property type="entry name" value="Tetraspanin"/>
    <property type="match status" value="1"/>
</dbReference>
<sequence length="95" mass="10916">LEGELEDSFLNAMNKYKILDKETKAIDNAQKKYWCCGATRYYQWNETVWFSIGTNKANTTVADGNYKLKVPDSCCKPPILERCGEVTHPSNINYK</sequence>
<evidence type="ECO:0000313" key="5">
    <source>
        <dbReference type="EMBL" id="CAB4034589.1"/>
    </source>
</evidence>
<dbReference type="OrthoDB" id="438211at2759"/>
<evidence type="ECO:0000313" key="6">
    <source>
        <dbReference type="Proteomes" id="UP001152795"/>
    </source>
</evidence>
<reference evidence="5" key="1">
    <citation type="submission" date="2020-04" db="EMBL/GenBank/DDBJ databases">
        <authorList>
            <person name="Alioto T."/>
            <person name="Alioto T."/>
            <person name="Gomez Garrido J."/>
        </authorList>
    </citation>
    <scope>NUCLEOTIDE SEQUENCE</scope>
    <source>
        <strain evidence="5">A484AB</strain>
    </source>
</reference>
<feature type="non-terminal residue" evidence="5">
    <location>
        <position position="1"/>
    </location>
</feature>
<comment type="caution">
    <text evidence="5">The sequence shown here is derived from an EMBL/GenBank/DDBJ whole genome shotgun (WGS) entry which is preliminary data.</text>
</comment>
<dbReference type="AlphaFoldDB" id="A0A7D9LP53"/>
<keyword evidence="2" id="KW-0812">Transmembrane</keyword>
<dbReference type="GO" id="GO:0016491">
    <property type="term" value="F:oxidoreductase activity"/>
    <property type="evidence" value="ECO:0007669"/>
    <property type="project" value="UniProtKB-ARBA"/>
</dbReference>
<comment type="subcellular location">
    <subcellularLocation>
        <location evidence="1">Membrane</location>
        <topology evidence="1">Multi-pass membrane protein</topology>
    </subcellularLocation>
</comment>
<evidence type="ECO:0000256" key="3">
    <source>
        <dbReference type="ARBA" id="ARBA00022989"/>
    </source>
</evidence>
<dbReference type="GO" id="GO:0016020">
    <property type="term" value="C:membrane"/>
    <property type="evidence" value="ECO:0007669"/>
    <property type="project" value="UniProtKB-SubCell"/>
</dbReference>
<dbReference type="EMBL" id="CACRXK020020241">
    <property type="protein sequence ID" value="CAB4034589.1"/>
    <property type="molecule type" value="Genomic_DNA"/>
</dbReference>
<dbReference type="InterPro" id="IPR008952">
    <property type="entry name" value="Tetraspanin_EC2_sf"/>
</dbReference>
<keyword evidence="3" id="KW-1133">Transmembrane helix</keyword>
<proteinExistence type="predicted"/>
<gene>
    <name evidence="5" type="ORF">PACLA_8A088716</name>
</gene>